<sequence length="190" mass="20898">MTNVINYLAEGSAEKLPLEHGNNLLLPMPYDLVWSAVAFAVIIFLFWKFVLPKYSEVLAEREDTISSGIQNAAEAEAKAAAAREEYNAQLAEARAEAAQIREEARDKGKEIIAEKTAEATAEYNRIVASGEKQLQAQREQVITELRRDMGQTSISLAELLLGQQLSENVTRSGTIDSFLNELDTVAPAGK</sequence>
<feature type="transmembrane region" description="Helical" evidence="14">
    <location>
        <begin position="32"/>
        <end position="51"/>
    </location>
</feature>
<evidence type="ECO:0000256" key="14">
    <source>
        <dbReference type="HAMAP-Rule" id="MF_01398"/>
    </source>
</evidence>
<evidence type="ECO:0000256" key="16">
    <source>
        <dbReference type="SAM" id="Coils"/>
    </source>
</evidence>
<keyword evidence="8 14" id="KW-1133">Transmembrane helix</keyword>
<evidence type="ECO:0000256" key="1">
    <source>
        <dbReference type="ARBA" id="ARBA00004162"/>
    </source>
</evidence>
<dbReference type="KEGG" id="caz:CARG_06415"/>
<dbReference type="GO" id="GO:0046933">
    <property type="term" value="F:proton-transporting ATP synthase activity, rotational mechanism"/>
    <property type="evidence" value="ECO:0007669"/>
    <property type="project" value="UniProtKB-UniRule"/>
</dbReference>
<dbReference type="NCBIfam" id="NF004412">
    <property type="entry name" value="PRK05759.1-3"/>
    <property type="match status" value="1"/>
</dbReference>
<dbReference type="RefSeq" id="WP_020976565.1">
    <property type="nucleotide sequence ID" value="NC_022198.1"/>
</dbReference>
<dbReference type="AlphaFoldDB" id="U3GZM5"/>
<dbReference type="Proteomes" id="UP000016943">
    <property type="component" value="Chromosome"/>
</dbReference>
<dbReference type="GO" id="GO:0045259">
    <property type="term" value="C:proton-transporting ATP synthase complex"/>
    <property type="evidence" value="ECO:0007669"/>
    <property type="project" value="UniProtKB-KW"/>
</dbReference>
<evidence type="ECO:0000256" key="2">
    <source>
        <dbReference type="ARBA" id="ARBA00005513"/>
    </source>
</evidence>
<evidence type="ECO:0000256" key="3">
    <source>
        <dbReference type="ARBA" id="ARBA00022448"/>
    </source>
</evidence>
<dbReference type="OrthoDB" id="5242917at2"/>
<comment type="subcellular location">
    <subcellularLocation>
        <location evidence="1 14">Cell membrane</location>
        <topology evidence="1 14">Single-pass membrane protein</topology>
    </subcellularLocation>
</comment>
<evidence type="ECO:0000256" key="13">
    <source>
        <dbReference type="ARBA" id="ARBA00025830"/>
    </source>
</evidence>
<dbReference type="STRING" id="1348662.CARG_06415"/>
<evidence type="ECO:0000256" key="6">
    <source>
        <dbReference type="ARBA" id="ARBA00022692"/>
    </source>
</evidence>
<dbReference type="GO" id="GO:0046961">
    <property type="term" value="F:proton-transporting ATPase activity, rotational mechanism"/>
    <property type="evidence" value="ECO:0007669"/>
    <property type="project" value="TreeGrafter"/>
</dbReference>
<keyword evidence="11 14" id="KW-0066">ATP synthesis</keyword>
<gene>
    <name evidence="14" type="primary">atpF</name>
    <name evidence="17" type="ORF">CARG_06415</name>
</gene>
<keyword evidence="9 14" id="KW-0406">Ion transport</keyword>
<evidence type="ECO:0000313" key="18">
    <source>
        <dbReference type="Proteomes" id="UP000016943"/>
    </source>
</evidence>
<dbReference type="Pfam" id="PF00430">
    <property type="entry name" value="ATP-synt_B"/>
    <property type="match status" value="1"/>
</dbReference>
<dbReference type="GO" id="GO:0005886">
    <property type="term" value="C:plasma membrane"/>
    <property type="evidence" value="ECO:0007669"/>
    <property type="project" value="UniProtKB-SubCell"/>
</dbReference>
<evidence type="ECO:0000256" key="4">
    <source>
        <dbReference type="ARBA" id="ARBA00022475"/>
    </source>
</evidence>
<dbReference type="eggNOG" id="COG0711">
    <property type="taxonomic scope" value="Bacteria"/>
</dbReference>
<dbReference type="NCBIfam" id="TIGR01144">
    <property type="entry name" value="ATP_synt_b"/>
    <property type="match status" value="1"/>
</dbReference>
<proteinExistence type="inferred from homology"/>
<protein>
    <recommendedName>
        <fullName evidence="14">ATP synthase subunit b</fullName>
    </recommendedName>
    <alternativeName>
        <fullName evidence="14">ATP synthase F(0) sector subunit b</fullName>
    </alternativeName>
    <alternativeName>
        <fullName evidence="14">ATPase subunit I</fullName>
    </alternativeName>
    <alternativeName>
        <fullName evidence="14">F-type ATPase subunit b</fullName>
        <shortName evidence="14">F-ATPase subunit b</shortName>
    </alternativeName>
</protein>
<comment type="function">
    <text evidence="14">Component of the F(0) channel, it forms part of the peripheral stalk, linking F(1) to F(0).</text>
</comment>
<dbReference type="InterPro" id="IPR002146">
    <property type="entry name" value="ATP_synth_b/b'su_bac/chlpt"/>
</dbReference>
<dbReference type="InterPro" id="IPR028987">
    <property type="entry name" value="ATP_synth_B-like_membr_sf"/>
</dbReference>
<keyword evidence="10 14" id="KW-0472">Membrane</keyword>
<dbReference type="SUPFAM" id="SSF81573">
    <property type="entry name" value="F1F0 ATP synthase subunit B, membrane domain"/>
    <property type="match status" value="1"/>
</dbReference>
<evidence type="ECO:0000256" key="10">
    <source>
        <dbReference type="ARBA" id="ARBA00023136"/>
    </source>
</evidence>
<dbReference type="HOGENOM" id="CLU_079215_5_2_11"/>
<dbReference type="PANTHER" id="PTHR33445">
    <property type="entry name" value="ATP SYNTHASE SUBUNIT B', CHLOROPLASTIC"/>
    <property type="match status" value="1"/>
</dbReference>
<organism evidence="17 18">
    <name type="scientific">Corynebacterium argentoratense DSM 44202</name>
    <dbReference type="NCBI Taxonomy" id="1348662"/>
    <lineage>
        <taxon>Bacteria</taxon>
        <taxon>Bacillati</taxon>
        <taxon>Actinomycetota</taxon>
        <taxon>Actinomycetes</taxon>
        <taxon>Mycobacteriales</taxon>
        <taxon>Corynebacteriaceae</taxon>
        <taxon>Corynebacterium</taxon>
    </lineage>
</organism>
<dbReference type="InterPro" id="IPR005864">
    <property type="entry name" value="ATP_synth_F0_bsu_bac"/>
</dbReference>
<keyword evidence="6 14" id="KW-0812">Transmembrane</keyword>
<dbReference type="EMBL" id="CP006365">
    <property type="protein sequence ID" value="AGU15407.1"/>
    <property type="molecule type" value="Genomic_DNA"/>
</dbReference>
<evidence type="ECO:0000256" key="15">
    <source>
        <dbReference type="RuleBase" id="RU003848"/>
    </source>
</evidence>
<keyword evidence="3 14" id="KW-0813">Transport</keyword>
<comment type="subunit">
    <text evidence="13 14">F-type ATPases have 2 components, F(1) - the catalytic core - and F(0) - the membrane proton channel. F(1) has five subunits: alpha(3), beta(3), gamma(1), delta(1), epsilon(1). F(0) has three main subunits: a(1), b(2) and c(10-14). The alpha and beta chains form an alternating ring which encloses part of the gamma chain. F(1) is attached to F(0) by a central stalk formed by the gamma and epsilon chains, while a peripheral stalk is formed by the delta and b chains.</text>
</comment>
<comment type="similarity">
    <text evidence="2 14 15">Belongs to the ATPase B chain family.</text>
</comment>
<keyword evidence="18" id="KW-1185">Reference proteome</keyword>
<name>U3GZM5_9CORY</name>
<keyword evidence="16" id="KW-0175">Coiled coil</keyword>
<dbReference type="PANTHER" id="PTHR33445:SF1">
    <property type="entry name" value="ATP SYNTHASE SUBUNIT B"/>
    <property type="match status" value="1"/>
</dbReference>
<dbReference type="CDD" id="cd06503">
    <property type="entry name" value="ATP-synt_Fo_b"/>
    <property type="match status" value="1"/>
</dbReference>
<evidence type="ECO:0000256" key="7">
    <source>
        <dbReference type="ARBA" id="ARBA00022781"/>
    </source>
</evidence>
<accession>U3GZM5</accession>
<comment type="function">
    <text evidence="12 14">F(1)F(0) ATP synthase produces ATP from ADP in the presence of a proton or sodium gradient. F-type ATPases consist of two structural domains, F(1) containing the extramembraneous catalytic core and F(0) containing the membrane proton channel, linked together by a central stalk and a peripheral stalk. During catalysis, ATP synthesis in the catalytic domain of F(1) is coupled via a rotary mechanism of the central stalk subunits to proton translocation.</text>
</comment>
<keyword evidence="5 14" id="KW-0138">CF(0)</keyword>
<dbReference type="GeneID" id="78250051"/>
<evidence type="ECO:0000313" key="17">
    <source>
        <dbReference type="EMBL" id="AGU15407.1"/>
    </source>
</evidence>
<evidence type="ECO:0000256" key="12">
    <source>
        <dbReference type="ARBA" id="ARBA00025198"/>
    </source>
</evidence>
<evidence type="ECO:0000256" key="8">
    <source>
        <dbReference type="ARBA" id="ARBA00022989"/>
    </source>
</evidence>
<dbReference type="HAMAP" id="MF_01398">
    <property type="entry name" value="ATP_synth_b_bprime"/>
    <property type="match status" value="1"/>
</dbReference>
<feature type="coiled-coil region" evidence="16">
    <location>
        <begin position="65"/>
        <end position="110"/>
    </location>
</feature>
<dbReference type="InterPro" id="IPR050059">
    <property type="entry name" value="ATP_synthase_B_chain"/>
</dbReference>
<dbReference type="Gene3D" id="1.20.5.620">
    <property type="entry name" value="F1F0 ATP synthase subunit B, membrane domain"/>
    <property type="match status" value="1"/>
</dbReference>
<evidence type="ECO:0000256" key="9">
    <source>
        <dbReference type="ARBA" id="ARBA00023065"/>
    </source>
</evidence>
<dbReference type="PATRIC" id="fig|1348662.3.peg.1257"/>
<keyword evidence="4 14" id="KW-1003">Cell membrane</keyword>
<reference evidence="17 18" key="1">
    <citation type="journal article" date="2013" name="Genome Announc.">
        <title>Whole-Genome Sequence of the Clinical Strain Corynebacterium argentoratense DSM 44202, Isolated from a Human Throat Specimen.</title>
        <authorList>
            <person name="Bomholt C."/>
            <person name="Glaub A."/>
            <person name="Gravermann K."/>
            <person name="Albersmeier A."/>
            <person name="Brinkrolf K."/>
            <person name="Ruckert C."/>
            <person name="Tauch A."/>
        </authorList>
    </citation>
    <scope>NUCLEOTIDE SEQUENCE [LARGE SCALE GENOMIC DNA]</scope>
    <source>
        <strain evidence="17">DSM 44202</strain>
    </source>
</reference>
<evidence type="ECO:0000256" key="11">
    <source>
        <dbReference type="ARBA" id="ARBA00023310"/>
    </source>
</evidence>
<keyword evidence="7 14" id="KW-0375">Hydrogen ion transport</keyword>
<evidence type="ECO:0000256" key="5">
    <source>
        <dbReference type="ARBA" id="ARBA00022547"/>
    </source>
</evidence>